<keyword evidence="3" id="KW-0489">Methyltransferase</keyword>
<feature type="domain" description="Methyltransferase type 11" evidence="2">
    <location>
        <begin position="73"/>
        <end position="142"/>
    </location>
</feature>
<dbReference type="GO" id="GO:0032259">
    <property type="term" value="P:methylation"/>
    <property type="evidence" value="ECO:0007669"/>
    <property type="project" value="UniProtKB-KW"/>
</dbReference>
<evidence type="ECO:0000256" key="1">
    <source>
        <dbReference type="SAM" id="Phobius"/>
    </source>
</evidence>
<dbReference type="SUPFAM" id="SSF53335">
    <property type="entry name" value="S-adenosyl-L-methionine-dependent methyltransferases"/>
    <property type="match status" value="1"/>
</dbReference>
<dbReference type="InterPro" id="IPR013216">
    <property type="entry name" value="Methyltransf_11"/>
</dbReference>
<organism evidence="3">
    <name type="scientific">Thermodesulfovibrio aggregans</name>
    <dbReference type="NCBI Taxonomy" id="86166"/>
    <lineage>
        <taxon>Bacteria</taxon>
        <taxon>Pseudomonadati</taxon>
        <taxon>Nitrospirota</taxon>
        <taxon>Thermodesulfovibrionia</taxon>
        <taxon>Thermodesulfovibrionales</taxon>
        <taxon>Thermodesulfovibrionaceae</taxon>
        <taxon>Thermodesulfovibrio</taxon>
    </lineage>
</organism>
<keyword evidence="1" id="KW-0472">Membrane</keyword>
<sequence length="240" mass="28405">MNENNIWDNYRSGHKPVMQEIPLVNKIYSSFYWLRRELRFLKKNLKKNSKALFIASSTFWFVHRFAKIRPDLIIFCVDISKHTINNPPFNFVVGDALRLPFKDESFDFVASCYLLEHLSFPNNIQLFTEIARVLKKKGFYYIETEGTSFLHFLDLPIFFGKDVELSFFDDPTHIRPYTRRSLIWLSRMAGLSPISSYRVIVWLKLFVSPILLLLGLVFRKTKYFSYLFSIFNNVAIIGKK</sequence>
<reference evidence="3" key="1">
    <citation type="journal article" date="2020" name="mSystems">
        <title>Genome- and Community-Level Interaction Insights into Carbon Utilization and Element Cycling Functions of Hydrothermarchaeota in Hydrothermal Sediment.</title>
        <authorList>
            <person name="Zhou Z."/>
            <person name="Liu Y."/>
            <person name="Xu W."/>
            <person name="Pan J."/>
            <person name="Luo Z.H."/>
            <person name="Li M."/>
        </authorList>
    </citation>
    <scope>NUCLEOTIDE SEQUENCE [LARGE SCALE GENOMIC DNA]</scope>
    <source>
        <strain evidence="3">SpSt-788</strain>
    </source>
</reference>
<proteinExistence type="predicted"/>
<dbReference type="AlphaFoldDB" id="A0A7C4AJN8"/>
<dbReference type="Gene3D" id="3.40.50.150">
    <property type="entry name" value="Vaccinia Virus protein VP39"/>
    <property type="match status" value="1"/>
</dbReference>
<dbReference type="Pfam" id="PF08241">
    <property type="entry name" value="Methyltransf_11"/>
    <property type="match status" value="1"/>
</dbReference>
<name>A0A7C4AJN8_9BACT</name>
<dbReference type="CDD" id="cd02440">
    <property type="entry name" value="AdoMet_MTases"/>
    <property type="match status" value="1"/>
</dbReference>
<keyword evidence="1" id="KW-1133">Transmembrane helix</keyword>
<keyword evidence="3" id="KW-0808">Transferase</keyword>
<keyword evidence="1" id="KW-0812">Transmembrane</keyword>
<feature type="transmembrane region" description="Helical" evidence="1">
    <location>
        <begin position="199"/>
        <end position="218"/>
    </location>
</feature>
<dbReference type="InterPro" id="IPR029063">
    <property type="entry name" value="SAM-dependent_MTases_sf"/>
</dbReference>
<protein>
    <submittedName>
        <fullName evidence="3">Class I SAM-dependent methyltransferase</fullName>
    </submittedName>
</protein>
<evidence type="ECO:0000313" key="3">
    <source>
        <dbReference type="EMBL" id="HGG99622.1"/>
    </source>
</evidence>
<gene>
    <name evidence="3" type="ORF">ENV75_04135</name>
</gene>
<comment type="caution">
    <text evidence="3">The sequence shown here is derived from an EMBL/GenBank/DDBJ whole genome shotgun (WGS) entry which is preliminary data.</text>
</comment>
<evidence type="ECO:0000259" key="2">
    <source>
        <dbReference type="Pfam" id="PF08241"/>
    </source>
</evidence>
<dbReference type="GO" id="GO:0008757">
    <property type="term" value="F:S-adenosylmethionine-dependent methyltransferase activity"/>
    <property type="evidence" value="ECO:0007669"/>
    <property type="project" value="InterPro"/>
</dbReference>
<accession>A0A7C4AJN8</accession>
<dbReference type="EMBL" id="DTHO01000045">
    <property type="protein sequence ID" value="HGG99622.1"/>
    <property type="molecule type" value="Genomic_DNA"/>
</dbReference>